<dbReference type="PANTHER" id="PTHR22950:SF349">
    <property type="entry name" value="AMINO ACID TRANSPORTER TRANSMEMBRANE DOMAIN-CONTAINING PROTEIN"/>
    <property type="match status" value="1"/>
</dbReference>
<feature type="transmembrane region" description="Helical" evidence="5">
    <location>
        <begin position="210"/>
        <end position="228"/>
    </location>
</feature>
<feature type="domain" description="Amino acid transporter transmembrane" evidence="6">
    <location>
        <begin position="21"/>
        <end position="409"/>
    </location>
</feature>
<organism evidence="7 9">
    <name type="scientific">Durusdinium trenchii</name>
    <dbReference type="NCBI Taxonomy" id="1381693"/>
    <lineage>
        <taxon>Eukaryota</taxon>
        <taxon>Sar</taxon>
        <taxon>Alveolata</taxon>
        <taxon>Dinophyceae</taxon>
        <taxon>Suessiales</taxon>
        <taxon>Symbiodiniaceae</taxon>
        <taxon>Durusdinium</taxon>
    </lineage>
</organism>
<feature type="transmembrane region" description="Helical" evidence="5">
    <location>
        <begin position="137"/>
        <end position="159"/>
    </location>
</feature>
<keyword evidence="4 5" id="KW-0472">Membrane</keyword>
<accession>A0ABP0RVX7</accession>
<feature type="transmembrane region" description="Helical" evidence="5">
    <location>
        <begin position="356"/>
        <end position="375"/>
    </location>
</feature>
<evidence type="ECO:0000256" key="2">
    <source>
        <dbReference type="ARBA" id="ARBA00022692"/>
    </source>
</evidence>
<feature type="transmembrane region" description="Helical" evidence="5">
    <location>
        <begin position="28"/>
        <end position="47"/>
    </location>
</feature>
<comment type="caution">
    <text evidence="7">The sequence shown here is derived from an EMBL/GenBank/DDBJ whole genome shotgun (WGS) entry which is preliminary data.</text>
</comment>
<feature type="transmembrane region" description="Helical" evidence="5">
    <location>
        <begin position="333"/>
        <end position="350"/>
    </location>
</feature>
<comment type="subcellular location">
    <subcellularLocation>
        <location evidence="1">Membrane</location>
        <topology evidence="1">Multi-pass membrane protein</topology>
    </subcellularLocation>
</comment>
<dbReference type="PANTHER" id="PTHR22950">
    <property type="entry name" value="AMINO ACID TRANSPORTER"/>
    <property type="match status" value="1"/>
</dbReference>
<evidence type="ECO:0000256" key="1">
    <source>
        <dbReference type="ARBA" id="ARBA00004141"/>
    </source>
</evidence>
<dbReference type="InterPro" id="IPR013057">
    <property type="entry name" value="AA_transpt_TM"/>
</dbReference>
<evidence type="ECO:0000313" key="8">
    <source>
        <dbReference type="EMBL" id="CAK9105086.1"/>
    </source>
</evidence>
<sequence>MASAAMSEPLDVEVTGVKTRGVSMWGTVVTMLNVFVGGGSVVLPYAFRLSGWLFVPVLLAVGVLMGFTLWIMGFLLEMLDQKADEMAIPRSQRDWGWIGYMAFGTPGRFLFAGCMFFDLAGGALVLMSIVIEQLPFLVPINHLVTAILSCIAAILFCLLPKKAFSWMAVVGMASQLFLVLGLVITGVQLHSADEVATDQKVLDLNGLPRGFGIALLCFLAHSEAPLIYQLMEDKRQWNRVVVYSMTLTEVFLLAFGILGYGFFGSSVAQSIADNIGRDTELELLPNALSAFLAAATILGLSSKQLVTLPLLLDATTDLFGESLQFWGQFSMKAVILIVSTILCILLKNAVAFMGDLVGILPANCVCVVFPCIAFLKLHGMNMSRWRCLGVLSLAILFGLYSFYGTIETIKQEVVPTQEAVAKALRERVFSSAWIQNIYS</sequence>
<gene>
    <name evidence="7" type="ORF">SCF082_LOCUS48370</name>
    <name evidence="8" type="ORF">SCF082_LOCUS48997</name>
</gene>
<protein>
    <submittedName>
        <fullName evidence="7">Amino acid transporter AVT1D (AtAvt1D)</fullName>
    </submittedName>
</protein>
<evidence type="ECO:0000256" key="4">
    <source>
        <dbReference type="ARBA" id="ARBA00023136"/>
    </source>
</evidence>
<evidence type="ECO:0000256" key="3">
    <source>
        <dbReference type="ARBA" id="ARBA00022989"/>
    </source>
</evidence>
<dbReference type="Pfam" id="PF01490">
    <property type="entry name" value="Aa_trans"/>
    <property type="match status" value="1"/>
</dbReference>
<evidence type="ECO:0000313" key="9">
    <source>
        <dbReference type="Proteomes" id="UP001642464"/>
    </source>
</evidence>
<feature type="transmembrane region" description="Helical" evidence="5">
    <location>
        <begin position="166"/>
        <end position="190"/>
    </location>
</feature>
<evidence type="ECO:0000313" key="7">
    <source>
        <dbReference type="EMBL" id="CAK9103570.1"/>
    </source>
</evidence>
<feature type="transmembrane region" description="Helical" evidence="5">
    <location>
        <begin position="283"/>
        <end position="301"/>
    </location>
</feature>
<dbReference type="EMBL" id="CAXAMM010042206">
    <property type="protein sequence ID" value="CAK9103570.1"/>
    <property type="molecule type" value="Genomic_DNA"/>
</dbReference>
<dbReference type="Proteomes" id="UP001642464">
    <property type="component" value="Unassembled WGS sequence"/>
</dbReference>
<evidence type="ECO:0000259" key="6">
    <source>
        <dbReference type="Pfam" id="PF01490"/>
    </source>
</evidence>
<dbReference type="EMBL" id="CAXAMM010042463">
    <property type="protein sequence ID" value="CAK9105086.1"/>
    <property type="molecule type" value="Genomic_DNA"/>
</dbReference>
<feature type="transmembrane region" description="Helical" evidence="5">
    <location>
        <begin position="387"/>
        <end position="406"/>
    </location>
</feature>
<reference evidence="7 9" key="1">
    <citation type="submission" date="2024-02" db="EMBL/GenBank/DDBJ databases">
        <authorList>
            <person name="Chen Y."/>
            <person name="Shah S."/>
            <person name="Dougan E. K."/>
            <person name="Thang M."/>
            <person name="Chan C."/>
        </authorList>
    </citation>
    <scope>NUCLEOTIDE SEQUENCE [LARGE SCALE GENOMIC DNA]</scope>
</reference>
<feature type="transmembrane region" description="Helical" evidence="5">
    <location>
        <begin position="240"/>
        <end position="263"/>
    </location>
</feature>
<keyword evidence="3 5" id="KW-1133">Transmembrane helix</keyword>
<keyword evidence="2 5" id="KW-0812">Transmembrane</keyword>
<evidence type="ECO:0000256" key="5">
    <source>
        <dbReference type="SAM" id="Phobius"/>
    </source>
</evidence>
<proteinExistence type="predicted"/>
<name>A0ABP0RVX7_9DINO</name>
<keyword evidence="9" id="KW-1185">Reference proteome</keyword>
<feature type="transmembrane region" description="Helical" evidence="5">
    <location>
        <begin position="53"/>
        <end position="76"/>
    </location>
</feature>